<sequence length="111" mass="12306">MSTQLNKNLMKNIGWLSLLLCSQQVIADSYIYVTNTTPETVSVNINHHGTRTLTQGSQWAQEATQIAPYETKRVLRFNRYTGVKSGQTYNFDTVITGGGSSVTLKQSMTGN</sequence>
<dbReference type="AlphaFoldDB" id="A0A380U063"/>
<feature type="chain" id="PRO_5017086818" evidence="1">
    <location>
        <begin position="28"/>
        <end position="111"/>
    </location>
</feature>
<gene>
    <name evidence="2" type="ORF">NCTC10308_01431</name>
</gene>
<organism evidence="2 3">
    <name type="scientific">Acinetobacter johnsonii</name>
    <dbReference type="NCBI Taxonomy" id="40214"/>
    <lineage>
        <taxon>Bacteria</taxon>
        <taxon>Pseudomonadati</taxon>
        <taxon>Pseudomonadota</taxon>
        <taxon>Gammaproteobacteria</taxon>
        <taxon>Moraxellales</taxon>
        <taxon>Moraxellaceae</taxon>
        <taxon>Acinetobacter</taxon>
    </lineage>
</organism>
<protein>
    <submittedName>
        <fullName evidence="2">Uncharacterized protein</fullName>
    </submittedName>
</protein>
<proteinExistence type="predicted"/>
<dbReference type="Proteomes" id="UP000254227">
    <property type="component" value="Unassembled WGS sequence"/>
</dbReference>
<keyword evidence="1" id="KW-0732">Signal</keyword>
<evidence type="ECO:0000256" key="1">
    <source>
        <dbReference type="SAM" id="SignalP"/>
    </source>
</evidence>
<feature type="signal peptide" evidence="1">
    <location>
        <begin position="1"/>
        <end position="27"/>
    </location>
</feature>
<evidence type="ECO:0000313" key="2">
    <source>
        <dbReference type="EMBL" id="SUT94364.1"/>
    </source>
</evidence>
<dbReference type="EMBL" id="UFRV01000006">
    <property type="protein sequence ID" value="SUT94364.1"/>
    <property type="molecule type" value="Genomic_DNA"/>
</dbReference>
<name>A0A380U063_ACIJO</name>
<accession>A0A380U063</accession>
<reference evidence="2 3" key="1">
    <citation type="submission" date="2018-06" db="EMBL/GenBank/DDBJ databases">
        <authorList>
            <consortium name="Pathogen Informatics"/>
            <person name="Doyle S."/>
        </authorList>
    </citation>
    <scope>NUCLEOTIDE SEQUENCE [LARGE SCALE GENOMIC DNA]</scope>
    <source>
        <strain evidence="2 3">NCTC10308</strain>
    </source>
</reference>
<evidence type="ECO:0000313" key="3">
    <source>
        <dbReference type="Proteomes" id="UP000254227"/>
    </source>
</evidence>